<feature type="compositionally biased region" description="Basic residues" evidence="1">
    <location>
        <begin position="1"/>
        <end position="11"/>
    </location>
</feature>
<evidence type="ECO:0000313" key="3">
    <source>
        <dbReference type="EMBL" id="CAH2244876.1"/>
    </source>
</evidence>
<protein>
    <submittedName>
        <fullName evidence="3">Jg23085 protein</fullName>
    </submittedName>
</protein>
<feature type="region of interest" description="Disordered" evidence="1">
    <location>
        <begin position="1"/>
        <end position="33"/>
    </location>
</feature>
<feature type="domain" description="Integrator complex subunit 1 R4" evidence="2">
    <location>
        <begin position="111"/>
        <end position="175"/>
    </location>
</feature>
<dbReference type="InterPro" id="IPR053965">
    <property type="entry name" value="INTS1_R4"/>
</dbReference>
<sequence>MRGTSKARRGATGKGCAEGRGEEGSGYGREQGKGGAMFNERAIVCRSQAALSGLMGAEGPPASVAPPPHALHELRRRVAPPPELHWLLQEVEAWGVRRGGAWGGARAADALLRAVAPLAAHPHAPLRTAALSLLAKLLPAAPDLHPGLQAILECLDSSQPEVAQSAVDKLPELVVGMQEHAARILMRVFELGMKSRLPVEPCIAKCVATINLNRGC</sequence>
<dbReference type="AlphaFoldDB" id="A0A8S4S613"/>
<reference evidence="3" key="1">
    <citation type="submission" date="2022-03" db="EMBL/GenBank/DDBJ databases">
        <authorList>
            <person name="Lindestad O."/>
        </authorList>
    </citation>
    <scope>NUCLEOTIDE SEQUENCE</scope>
</reference>
<comment type="caution">
    <text evidence="3">The sequence shown here is derived from an EMBL/GenBank/DDBJ whole genome shotgun (WGS) entry which is preliminary data.</text>
</comment>
<evidence type="ECO:0000313" key="4">
    <source>
        <dbReference type="Proteomes" id="UP000838756"/>
    </source>
</evidence>
<dbReference type="InterPro" id="IPR016024">
    <property type="entry name" value="ARM-type_fold"/>
</dbReference>
<dbReference type="InterPro" id="IPR011989">
    <property type="entry name" value="ARM-like"/>
</dbReference>
<dbReference type="SUPFAM" id="SSF48371">
    <property type="entry name" value="ARM repeat"/>
    <property type="match status" value="1"/>
</dbReference>
<feature type="compositionally biased region" description="Gly residues" evidence="1">
    <location>
        <begin position="24"/>
        <end position="33"/>
    </location>
</feature>
<dbReference type="Gene3D" id="1.25.10.10">
    <property type="entry name" value="Leucine-rich Repeat Variant"/>
    <property type="match status" value="1"/>
</dbReference>
<evidence type="ECO:0000256" key="1">
    <source>
        <dbReference type="SAM" id="MobiDB-lite"/>
    </source>
</evidence>
<organism evidence="3 4">
    <name type="scientific">Pararge aegeria aegeria</name>
    <dbReference type="NCBI Taxonomy" id="348720"/>
    <lineage>
        <taxon>Eukaryota</taxon>
        <taxon>Metazoa</taxon>
        <taxon>Ecdysozoa</taxon>
        <taxon>Arthropoda</taxon>
        <taxon>Hexapoda</taxon>
        <taxon>Insecta</taxon>
        <taxon>Pterygota</taxon>
        <taxon>Neoptera</taxon>
        <taxon>Endopterygota</taxon>
        <taxon>Lepidoptera</taxon>
        <taxon>Glossata</taxon>
        <taxon>Ditrysia</taxon>
        <taxon>Papilionoidea</taxon>
        <taxon>Nymphalidae</taxon>
        <taxon>Satyrinae</taxon>
        <taxon>Satyrini</taxon>
        <taxon>Parargina</taxon>
        <taxon>Pararge</taxon>
    </lineage>
</organism>
<accession>A0A8S4S613</accession>
<proteinExistence type="predicted"/>
<dbReference type="EMBL" id="CAKXAJ010025865">
    <property type="protein sequence ID" value="CAH2244876.1"/>
    <property type="molecule type" value="Genomic_DNA"/>
</dbReference>
<dbReference type="OrthoDB" id="19938at2759"/>
<dbReference type="Pfam" id="PF22928">
    <property type="entry name" value="INTS1_R4"/>
    <property type="match status" value="1"/>
</dbReference>
<dbReference type="Proteomes" id="UP000838756">
    <property type="component" value="Unassembled WGS sequence"/>
</dbReference>
<name>A0A8S4S613_9NEOP</name>
<keyword evidence="4" id="KW-1185">Reference proteome</keyword>
<gene>
    <name evidence="3" type="primary">jg23085</name>
    <name evidence="3" type="ORF">PAEG_LOCUS20783</name>
</gene>
<evidence type="ECO:0000259" key="2">
    <source>
        <dbReference type="Pfam" id="PF22928"/>
    </source>
</evidence>